<sequence>MLLCSKCSSVKSSDTGYSSRQVRKYKASKKQSSSPVDLTCLACTDASNQCNTTLTLVPWSGMHVTVVPLGLSGLSYHPDFLTPAEADLCMRIVDGNRWVEEIKRRQQFYGDVYYHTTRAGGYEKLQPRGGEGEGGLREDIGQFDWLKSKMTSPPWRSLIFGSLPFPTQILVNEYVGVQGIASHFEDPSSFGPIIATISLLMPTLMRMSKPLVPDNDCEDLVTGGLTKVLLEPGSLLVMKGEAREGWRHGISRTAVNVPVRGGGTIRRDDGYRRVSLTIRHLLEGRRGVKDG</sequence>
<dbReference type="SUPFAM" id="SSF51197">
    <property type="entry name" value="Clavaminate synthase-like"/>
    <property type="match status" value="1"/>
</dbReference>
<gene>
    <name evidence="2" type="ORF">TrCOL_g7407</name>
</gene>
<dbReference type="InterPro" id="IPR037151">
    <property type="entry name" value="AlkB-like_sf"/>
</dbReference>
<dbReference type="Proteomes" id="UP001165065">
    <property type="component" value="Unassembled WGS sequence"/>
</dbReference>
<reference evidence="3" key="1">
    <citation type="journal article" date="2023" name="Commun. Biol.">
        <title>Genome analysis of Parmales, the sister group of diatoms, reveals the evolutionary specialization of diatoms from phago-mixotrophs to photoautotrophs.</title>
        <authorList>
            <person name="Ban H."/>
            <person name="Sato S."/>
            <person name="Yoshikawa S."/>
            <person name="Yamada K."/>
            <person name="Nakamura Y."/>
            <person name="Ichinomiya M."/>
            <person name="Sato N."/>
            <person name="Blanc-Mathieu R."/>
            <person name="Endo H."/>
            <person name="Kuwata A."/>
            <person name="Ogata H."/>
        </authorList>
    </citation>
    <scope>NUCLEOTIDE SEQUENCE [LARGE SCALE GENOMIC DNA]</scope>
</reference>
<feature type="domain" description="Alpha-ketoglutarate-dependent dioxygenase AlkB-like" evidence="1">
    <location>
        <begin position="166"/>
        <end position="279"/>
    </location>
</feature>
<dbReference type="OrthoDB" id="43468at2759"/>
<dbReference type="EMBL" id="BRYA01000533">
    <property type="protein sequence ID" value="GMI21602.1"/>
    <property type="molecule type" value="Genomic_DNA"/>
</dbReference>
<organism evidence="2 3">
    <name type="scientific">Triparma columacea</name>
    <dbReference type="NCBI Taxonomy" id="722753"/>
    <lineage>
        <taxon>Eukaryota</taxon>
        <taxon>Sar</taxon>
        <taxon>Stramenopiles</taxon>
        <taxon>Ochrophyta</taxon>
        <taxon>Bolidophyceae</taxon>
        <taxon>Parmales</taxon>
        <taxon>Triparmaceae</taxon>
        <taxon>Triparma</taxon>
    </lineage>
</organism>
<dbReference type="AlphaFoldDB" id="A0A9W7FV57"/>
<dbReference type="InterPro" id="IPR032857">
    <property type="entry name" value="ALKBH4"/>
</dbReference>
<dbReference type="GO" id="GO:0070988">
    <property type="term" value="P:demethylation"/>
    <property type="evidence" value="ECO:0007669"/>
    <property type="project" value="InterPro"/>
</dbReference>
<dbReference type="Pfam" id="PF13532">
    <property type="entry name" value="2OG-FeII_Oxy_2"/>
    <property type="match status" value="1"/>
</dbReference>
<comment type="caution">
    <text evidence="2">The sequence shown here is derived from an EMBL/GenBank/DDBJ whole genome shotgun (WGS) entry which is preliminary data.</text>
</comment>
<dbReference type="Gene3D" id="2.60.120.590">
    <property type="entry name" value="Alpha-ketoglutarate-dependent dioxygenase AlkB-like"/>
    <property type="match status" value="1"/>
</dbReference>
<dbReference type="PANTHER" id="PTHR12463:SF1">
    <property type="entry name" value="2-OXOGLUTARATE AND FE-DEPENDENT OXYGENASE FAMILY PROTEIN"/>
    <property type="match status" value="1"/>
</dbReference>
<proteinExistence type="predicted"/>
<name>A0A9W7FV57_9STRA</name>
<dbReference type="PANTHER" id="PTHR12463">
    <property type="entry name" value="OXYGENASE-RELATED"/>
    <property type="match status" value="1"/>
</dbReference>
<accession>A0A9W7FV57</accession>
<protein>
    <recommendedName>
        <fullName evidence="1">Alpha-ketoglutarate-dependent dioxygenase AlkB-like domain-containing protein</fullName>
    </recommendedName>
</protein>
<evidence type="ECO:0000259" key="1">
    <source>
        <dbReference type="Pfam" id="PF13532"/>
    </source>
</evidence>
<dbReference type="GO" id="GO:0016491">
    <property type="term" value="F:oxidoreductase activity"/>
    <property type="evidence" value="ECO:0007669"/>
    <property type="project" value="TreeGrafter"/>
</dbReference>
<dbReference type="InterPro" id="IPR027450">
    <property type="entry name" value="AlkB-like"/>
</dbReference>
<evidence type="ECO:0000313" key="2">
    <source>
        <dbReference type="EMBL" id="GMI21602.1"/>
    </source>
</evidence>
<dbReference type="GO" id="GO:0032451">
    <property type="term" value="F:demethylase activity"/>
    <property type="evidence" value="ECO:0007669"/>
    <property type="project" value="TreeGrafter"/>
</dbReference>
<keyword evidence="3" id="KW-1185">Reference proteome</keyword>
<evidence type="ECO:0000313" key="3">
    <source>
        <dbReference type="Proteomes" id="UP001165065"/>
    </source>
</evidence>